<name>A0A1Y1ZS96_9PLEO</name>
<proteinExistence type="predicted"/>
<dbReference type="Pfam" id="PF16558">
    <property type="entry name" value="AZUL"/>
    <property type="match status" value="1"/>
</dbReference>
<feature type="region of interest" description="Disordered" evidence="6">
    <location>
        <begin position="361"/>
        <end position="443"/>
    </location>
</feature>
<dbReference type="PROSITE" id="PS50237">
    <property type="entry name" value="HECT"/>
    <property type="match status" value="1"/>
</dbReference>
<feature type="region of interest" description="Disordered" evidence="6">
    <location>
        <begin position="576"/>
        <end position="598"/>
    </location>
</feature>
<dbReference type="SUPFAM" id="SSF56204">
    <property type="entry name" value="Hect, E3 ligase catalytic domain"/>
    <property type="match status" value="1"/>
</dbReference>
<dbReference type="Gene3D" id="3.30.2160.10">
    <property type="entry name" value="Hect, E3 ligase catalytic domain"/>
    <property type="match status" value="1"/>
</dbReference>
<dbReference type="InterPro" id="IPR000569">
    <property type="entry name" value="HECT_dom"/>
</dbReference>
<dbReference type="GO" id="GO:0000209">
    <property type="term" value="P:protein polyubiquitination"/>
    <property type="evidence" value="ECO:0007669"/>
    <property type="project" value="InterPro"/>
</dbReference>
<dbReference type="PANTHER" id="PTHR45700">
    <property type="entry name" value="UBIQUITIN-PROTEIN LIGASE E3C"/>
    <property type="match status" value="1"/>
</dbReference>
<evidence type="ECO:0000313" key="8">
    <source>
        <dbReference type="EMBL" id="ORY12887.1"/>
    </source>
</evidence>
<dbReference type="PANTHER" id="PTHR45700:SF8">
    <property type="entry name" value="HECT-TYPE E3 UBIQUITIN TRANSFERASE"/>
    <property type="match status" value="1"/>
</dbReference>
<dbReference type="STRING" id="1231657.A0A1Y1ZS96"/>
<keyword evidence="9" id="KW-1185">Reference proteome</keyword>
<comment type="catalytic activity">
    <reaction evidence="1">
        <text>S-ubiquitinyl-[E2 ubiquitin-conjugating enzyme]-L-cysteine + [acceptor protein]-L-lysine = [E2 ubiquitin-conjugating enzyme]-L-cysteine + N(6)-ubiquitinyl-[acceptor protein]-L-lysine.</text>
        <dbReference type="EC" id="2.3.2.26"/>
    </reaction>
</comment>
<evidence type="ECO:0000256" key="4">
    <source>
        <dbReference type="ARBA" id="ARBA00022786"/>
    </source>
</evidence>
<evidence type="ECO:0000313" key="9">
    <source>
        <dbReference type="Proteomes" id="UP000193144"/>
    </source>
</evidence>
<keyword evidence="4 5" id="KW-0833">Ubl conjugation pathway</keyword>
<dbReference type="OrthoDB" id="5981550at2759"/>
<evidence type="ECO:0000256" key="1">
    <source>
        <dbReference type="ARBA" id="ARBA00000885"/>
    </source>
</evidence>
<dbReference type="Proteomes" id="UP000193144">
    <property type="component" value="Unassembled WGS sequence"/>
</dbReference>
<dbReference type="GO" id="GO:0061630">
    <property type="term" value="F:ubiquitin protein ligase activity"/>
    <property type="evidence" value="ECO:0007669"/>
    <property type="project" value="UniProtKB-EC"/>
</dbReference>
<dbReference type="SMART" id="SM00119">
    <property type="entry name" value="HECTc"/>
    <property type="match status" value="1"/>
</dbReference>
<feature type="region of interest" description="Disordered" evidence="6">
    <location>
        <begin position="1"/>
        <end position="52"/>
    </location>
</feature>
<dbReference type="InterPro" id="IPR042556">
    <property type="entry name" value="AZUL_sf"/>
</dbReference>
<organism evidence="8 9">
    <name type="scientific">Clohesyomyces aquaticus</name>
    <dbReference type="NCBI Taxonomy" id="1231657"/>
    <lineage>
        <taxon>Eukaryota</taxon>
        <taxon>Fungi</taxon>
        <taxon>Dikarya</taxon>
        <taxon>Ascomycota</taxon>
        <taxon>Pezizomycotina</taxon>
        <taxon>Dothideomycetes</taxon>
        <taxon>Pleosporomycetidae</taxon>
        <taxon>Pleosporales</taxon>
        <taxon>Lindgomycetaceae</taxon>
        <taxon>Clohesyomyces</taxon>
    </lineage>
</organism>
<reference evidence="8 9" key="1">
    <citation type="submission" date="2016-07" db="EMBL/GenBank/DDBJ databases">
        <title>Pervasive Adenine N6-methylation of Active Genes in Fungi.</title>
        <authorList>
            <consortium name="DOE Joint Genome Institute"/>
            <person name="Mondo S.J."/>
            <person name="Dannebaum R.O."/>
            <person name="Kuo R.C."/>
            <person name="Labutti K."/>
            <person name="Haridas S."/>
            <person name="Kuo A."/>
            <person name="Salamov A."/>
            <person name="Ahrendt S.R."/>
            <person name="Lipzen A."/>
            <person name="Sullivan W."/>
            <person name="Andreopoulos W.B."/>
            <person name="Clum A."/>
            <person name="Lindquist E."/>
            <person name="Daum C."/>
            <person name="Ramamoorthy G.K."/>
            <person name="Gryganskyi A."/>
            <person name="Culley D."/>
            <person name="Magnuson J.K."/>
            <person name="James T.Y."/>
            <person name="O'Malley M.A."/>
            <person name="Stajich J.E."/>
            <person name="Spatafora J.W."/>
            <person name="Visel A."/>
            <person name="Grigoriev I.V."/>
        </authorList>
    </citation>
    <scope>NUCLEOTIDE SEQUENCE [LARGE SCALE GENOMIC DNA]</scope>
    <source>
        <strain evidence="8 9">CBS 115471</strain>
    </source>
</reference>
<evidence type="ECO:0000256" key="3">
    <source>
        <dbReference type="ARBA" id="ARBA00022679"/>
    </source>
</evidence>
<evidence type="ECO:0000256" key="2">
    <source>
        <dbReference type="ARBA" id="ARBA00012485"/>
    </source>
</evidence>
<dbReference type="FunFam" id="3.30.2410.10:FF:000003">
    <property type="entry name" value="probable E3 ubiquitin-protein ligase HERC4 isoform X1"/>
    <property type="match status" value="1"/>
</dbReference>
<dbReference type="Gene3D" id="3.90.1750.10">
    <property type="entry name" value="Hect, E3 ligase catalytic domains"/>
    <property type="match status" value="1"/>
</dbReference>
<comment type="caution">
    <text evidence="8">The sequence shown here is derived from an EMBL/GenBank/DDBJ whole genome shotgun (WGS) entry which is preliminary data.</text>
</comment>
<dbReference type="InterPro" id="IPR032353">
    <property type="entry name" value="AZUL"/>
</dbReference>
<feature type="active site" description="Glycyl thioester intermediate" evidence="5">
    <location>
        <position position="1232"/>
    </location>
</feature>
<feature type="compositionally biased region" description="Low complexity" evidence="6">
    <location>
        <begin position="427"/>
        <end position="442"/>
    </location>
</feature>
<feature type="compositionally biased region" description="Basic and acidic residues" evidence="6">
    <location>
        <begin position="275"/>
        <end position="285"/>
    </location>
</feature>
<dbReference type="Gene3D" id="3.30.2410.10">
    <property type="entry name" value="Hect, E3 ligase catalytic domain"/>
    <property type="match status" value="1"/>
</dbReference>
<accession>A0A1Y1ZS96</accession>
<feature type="domain" description="HECT" evidence="7">
    <location>
        <begin position="917"/>
        <end position="1264"/>
    </location>
</feature>
<sequence length="1264" mass="142948">MTGPSRGLPHPLLEAHGRAVSATSASTATSTSTSTEDCAPRGRRRRQSGALERRLSHVTDVEEASRLVECSQIQRQLHFQQLVRRYMSQILYGCTNAHCTTTTCLSCKRRLPSRPFRAPTQLTARALAHFLASQDDPHAGLCPNQPNVSASALEIEGVDGIAITREEGRKETICNVYPVVRPLFHTSISGPEAPNSSTAGAHHIQPVRERTGKALKEERTNPVWAALDTRHQAKKDVRSLGQNLYDTVAVIYSYSKQIPSALSVFSSLRALHSPRPNDTRNHDSRSPSVNGLSTDTSKPDPLGHANGHAVLPHVNGNPTPGHVTSKNLPRSNMSRHRSSSQNMSQEILRNGRRIHRIHHQPEHVPNGQAVLKSQDTGAFGDGNRERLLAHSPKMKQKPLSLVQNGAPKIDPTNVTPLSARQDEGKATPSESSRTSSESSGRPVLPVASYLDCQIMDQLKDEVYHHRNQQSSDFNFVVDYDTNARFRPAKPFVNRSIFFTLSDPDTLLQSFYSPDNGAYQTSPLPHLDSTRLAHTFRDWNRRNGALIFDSLWIAVKALFVPPPELDVQKSPRLKAALRSPSLTGTTPDPPATPKSEEASGRFISDEEAAHIVMICVHALTSLVPVGWPHSWVQVRKFRSWGIILPDAPPHTDFTDGFADPVLSTIDELEYEPALRLADRLVRGIGARLCFEEILVNLGHQKKDNRFFQRCCPGLIPTLVGHLIEVERIAVENKRRMKTKLNYDEDPGWTVTATFMEWLRTIVIKKWDGKAEVNRWTSVGAAIRILQEFYDNRELLNLRTSMFHMPYINEHIDNVDEPMKFLERNRTINTFHLLEYPFLFTSRDLVAHFRTMNFTRMYKEFEQTDRAVHLQREMDPFLREPYWWLIRSRLKVTFTDYFVLDIRRKHALEDTLNQLWGQEKRLLMKPLKVKMGQQEGEVGLDQGGVTYEFFRVVMSDAFDPDKGMFTIDPSTRMTWFHPATVEPARKFEMLGILFSLAVYNGITLPVTFPLCFYNYLLHGPPQALMVTNDIRDGWPELAKSLDQMISWEDGDVGDVFMRSYTFSYDAFGANVDFDILGYWHPRYTEDGVLEPHEPPMVTNANRKEFVQNYIYWLTTGSVLPQLDAFRNGFLTCLHPTSLELFEPSSLRALIEGSQEVSISALKAVTHYEEGYNATHATIVDFWSVVETYSNDDRKKLLEFVTASDRVPVTGFETMSFSIVRNGGESDMLPTSSTCFGKLMLPQYADKEKLRTKLGLAIQNCKGFGVV</sequence>
<feature type="compositionally biased region" description="Low complexity" evidence="6">
    <location>
        <begin position="21"/>
        <end position="35"/>
    </location>
</feature>
<keyword evidence="3" id="KW-0808">Transferase</keyword>
<feature type="compositionally biased region" description="Polar residues" evidence="6">
    <location>
        <begin position="316"/>
        <end position="332"/>
    </location>
</feature>
<evidence type="ECO:0000256" key="5">
    <source>
        <dbReference type="PROSITE-ProRule" id="PRU00104"/>
    </source>
</evidence>
<dbReference type="EMBL" id="MCFA01000047">
    <property type="protein sequence ID" value="ORY12887.1"/>
    <property type="molecule type" value="Genomic_DNA"/>
</dbReference>
<dbReference type="AlphaFoldDB" id="A0A1Y1ZS96"/>
<evidence type="ECO:0000259" key="7">
    <source>
        <dbReference type="PROSITE" id="PS50237"/>
    </source>
</evidence>
<dbReference type="EC" id="2.3.2.26" evidence="2"/>
<dbReference type="InterPro" id="IPR044611">
    <property type="entry name" value="E3A/B/C-like"/>
</dbReference>
<protein>
    <recommendedName>
        <fullName evidence="2">HECT-type E3 ubiquitin transferase</fullName>
        <ecNumber evidence="2">2.3.2.26</ecNumber>
    </recommendedName>
</protein>
<gene>
    <name evidence="8" type="ORF">BCR34DRAFT_482063</name>
</gene>
<feature type="region of interest" description="Disordered" evidence="6">
    <location>
        <begin position="273"/>
        <end position="345"/>
    </location>
</feature>
<evidence type="ECO:0000256" key="6">
    <source>
        <dbReference type="SAM" id="MobiDB-lite"/>
    </source>
</evidence>
<dbReference type="Pfam" id="PF00632">
    <property type="entry name" value="HECT"/>
    <property type="match status" value="1"/>
</dbReference>
<feature type="compositionally biased region" description="Polar residues" evidence="6">
    <location>
        <begin position="286"/>
        <end position="296"/>
    </location>
</feature>
<dbReference type="Gene3D" id="6.10.130.10">
    <property type="entry name" value="Ubiquitin-protein ligase E3A, N-terminal zinc-binding domain (AZUL)"/>
    <property type="match status" value="1"/>
</dbReference>
<dbReference type="InterPro" id="IPR035983">
    <property type="entry name" value="Hect_E3_ubiquitin_ligase"/>
</dbReference>